<feature type="domain" description="DUF1648" evidence="2">
    <location>
        <begin position="23"/>
        <end position="69"/>
    </location>
</feature>
<reference evidence="3 4" key="1">
    <citation type="submission" date="2018-03" db="EMBL/GenBank/DDBJ databases">
        <title>Brevisbacillus phylogenomics.</title>
        <authorList>
            <person name="Dunlap C."/>
        </authorList>
    </citation>
    <scope>NUCLEOTIDE SEQUENCE [LARGE SCALE GENOMIC DNA]</scope>
    <source>
        <strain evidence="3 4">NRRL NRS-1210</strain>
    </source>
</reference>
<feature type="transmembrane region" description="Helical" evidence="1">
    <location>
        <begin position="15"/>
        <end position="36"/>
    </location>
</feature>
<evidence type="ECO:0000259" key="2">
    <source>
        <dbReference type="Pfam" id="PF07853"/>
    </source>
</evidence>
<protein>
    <recommendedName>
        <fullName evidence="2">DUF1648 domain-containing protein</fullName>
    </recommendedName>
</protein>
<dbReference type="RefSeq" id="WP_106841168.1">
    <property type="nucleotide sequence ID" value="NZ_JARMEZ010000019.1"/>
</dbReference>
<keyword evidence="1" id="KW-1133">Transmembrane helix</keyword>
<dbReference type="Pfam" id="PF07853">
    <property type="entry name" value="DUF1648"/>
    <property type="match status" value="1"/>
</dbReference>
<proteinExistence type="predicted"/>
<dbReference type="AlphaFoldDB" id="A0A2P7UPG2"/>
<dbReference type="InterPro" id="IPR012867">
    <property type="entry name" value="DUF1648"/>
</dbReference>
<keyword evidence="4" id="KW-1185">Reference proteome</keyword>
<accession>A0A2P7UPG2</accession>
<organism evidence="3 4">
    <name type="scientific">Brevibacillus fortis</name>
    <dbReference type="NCBI Taxonomy" id="2126352"/>
    <lineage>
        <taxon>Bacteria</taxon>
        <taxon>Bacillati</taxon>
        <taxon>Bacillota</taxon>
        <taxon>Bacilli</taxon>
        <taxon>Bacillales</taxon>
        <taxon>Paenibacillaceae</taxon>
        <taxon>Brevibacillus</taxon>
    </lineage>
</organism>
<feature type="transmembrane region" description="Helical" evidence="1">
    <location>
        <begin position="62"/>
        <end position="79"/>
    </location>
</feature>
<keyword evidence="1" id="KW-0812">Transmembrane</keyword>
<feature type="transmembrane region" description="Helical" evidence="1">
    <location>
        <begin position="115"/>
        <end position="134"/>
    </location>
</feature>
<dbReference type="OrthoDB" id="9808690at2"/>
<gene>
    <name evidence="3" type="ORF">C7R93_23920</name>
</gene>
<sequence>MKRPIIKIPKTGSEWLWDVVGFLFFVGSILFLVFAWNKLPDEVPAHYNALGEVDRWGSKWELLLLAGIGVFIIFLMQVLEKHPELHNYPARFQESNAKQFYLHSRKIVNQIKNSCLIIFSVILLESVSIALGWGGGIGKWFLPITIIGMIVLLVIGIVKQKKIQ</sequence>
<feature type="transmembrane region" description="Helical" evidence="1">
    <location>
        <begin position="140"/>
        <end position="158"/>
    </location>
</feature>
<keyword evidence="1" id="KW-0472">Membrane</keyword>
<evidence type="ECO:0000256" key="1">
    <source>
        <dbReference type="SAM" id="Phobius"/>
    </source>
</evidence>
<dbReference type="EMBL" id="PXZM01000041">
    <property type="protein sequence ID" value="PSJ88890.1"/>
    <property type="molecule type" value="Genomic_DNA"/>
</dbReference>
<comment type="caution">
    <text evidence="3">The sequence shown here is derived from an EMBL/GenBank/DDBJ whole genome shotgun (WGS) entry which is preliminary data.</text>
</comment>
<evidence type="ECO:0000313" key="4">
    <source>
        <dbReference type="Proteomes" id="UP000240419"/>
    </source>
</evidence>
<name>A0A2P7UPG2_9BACL</name>
<evidence type="ECO:0000313" key="3">
    <source>
        <dbReference type="EMBL" id="PSJ88890.1"/>
    </source>
</evidence>
<dbReference type="Proteomes" id="UP000240419">
    <property type="component" value="Unassembled WGS sequence"/>
</dbReference>